<accession>E0Y2S5</accession>
<name>E0Y2S5_9GAMM</name>
<organism evidence="1">
    <name type="scientific">uncultured gamma proteobacterium EB080_L93H08</name>
    <dbReference type="NCBI Taxonomy" id="710973"/>
    <lineage>
        <taxon>Bacteria</taxon>
        <taxon>Pseudomonadati</taxon>
        <taxon>Pseudomonadota</taxon>
        <taxon>Gammaproteobacteria</taxon>
        <taxon>environmental samples</taxon>
    </lineage>
</organism>
<keyword evidence="1" id="KW-0808">Transferase</keyword>
<proteinExistence type="predicted"/>
<reference evidence="1" key="1">
    <citation type="journal article" date="2011" name="Environ. Microbiol.">
        <title>Time-series analyses of Monterey Bay coastal microbial picoplankton using a 'genome proxy' microarray.</title>
        <authorList>
            <person name="Rich V.I."/>
            <person name="Pham V.D."/>
            <person name="Eppley J."/>
            <person name="Shi Y."/>
            <person name="DeLong E.F."/>
        </authorList>
    </citation>
    <scope>NUCLEOTIDE SEQUENCE</scope>
</reference>
<dbReference type="GO" id="GO:0016740">
    <property type="term" value="F:transferase activity"/>
    <property type="evidence" value="ECO:0007669"/>
    <property type="project" value="UniProtKB-KW"/>
</dbReference>
<sequence length="101" mass="11401">MSGQAEVIIAGGVESASDAPIGYKKRMRKKLIKAQKIKSPLQGLKFLFSLRPTDFLPDPPSISEFFTKRSMGDDGRNHRFKIWCDPRRNRCFCCPFSSTGC</sequence>
<dbReference type="AlphaFoldDB" id="E0Y2S5"/>
<protein>
    <submittedName>
        <fullName evidence="1">Acetyl-CoA acetyltransferase</fullName>
    </submittedName>
</protein>
<dbReference type="EMBL" id="GU474948">
    <property type="protein sequence ID" value="ADI20966.1"/>
    <property type="molecule type" value="Genomic_DNA"/>
</dbReference>
<evidence type="ECO:0000313" key="1">
    <source>
        <dbReference type="EMBL" id="ADI20966.1"/>
    </source>
</evidence>